<evidence type="ECO:0008006" key="3">
    <source>
        <dbReference type="Google" id="ProtNLM"/>
    </source>
</evidence>
<protein>
    <recommendedName>
        <fullName evidence="3">Transposase</fullName>
    </recommendedName>
</protein>
<dbReference type="EMBL" id="LRGC01000002">
    <property type="protein sequence ID" value="KWR57232.1"/>
    <property type="molecule type" value="Genomic_DNA"/>
</dbReference>
<reference evidence="1 2" key="1">
    <citation type="journal article" date="2016" name="BMC Genomics">
        <title>Type VI secretion systems of human gut Bacteroidales segregate into three genetic architectures, two of which are contained on mobile genetic elements.</title>
        <authorList>
            <person name="Coyne M.J."/>
            <person name="Roelofs K.G."/>
            <person name="Comstock L.E."/>
        </authorList>
    </citation>
    <scope>NUCLEOTIDE SEQUENCE [LARGE SCALE GENOMIC DNA]</scope>
    <source>
        <strain evidence="1 2">CL09T03C01</strain>
    </source>
</reference>
<evidence type="ECO:0000313" key="2">
    <source>
        <dbReference type="Proteomes" id="UP000056419"/>
    </source>
</evidence>
<organism evidence="1 2">
    <name type="scientific">Bacteroides stercoris</name>
    <dbReference type="NCBI Taxonomy" id="46506"/>
    <lineage>
        <taxon>Bacteria</taxon>
        <taxon>Pseudomonadati</taxon>
        <taxon>Bacteroidota</taxon>
        <taxon>Bacteroidia</taxon>
        <taxon>Bacteroidales</taxon>
        <taxon>Bacteroidaceae</taxon>
        <taxon>Bacteroides</taxon>
    </lineage>
</organism>
<dbReference type="STRING" id="46506.AA415_00689"/>
<comment type="caution">
    <text evidence="1">The sequence shown here is derived from an EMBL/GenBank/DDBJ whole genome shotgun (WGS) entry which is preliminary data.</text>
</comment>
<sequence length="82" mass="9103">MAKIQNISEIHPTLGFTEFDIQERYCKSFHESEFGGLHSVFPFECVAKATGLSSNPTIQLIQVSCWKDISNSSLPKVSNIGL</sequence>
<keyword evidence="2" id="KW-1185">Reference proteome</keyword>
<gene>
    <name evidence="1" type="ORF">AA415_00689</name>
</gene>
<dbReference type="Proteomes" id="UP000056419">
    <property type="component" value="Unassembled WGS sequence"/>
</dbReference>
<dbReference type="PATRIC" id="fig|46506.5.peg.736"/>
<proteinExistence type="predicted"/>
<accession>A0A108TCH1</accession>
<evidence type="ECO:0000313" key="1">
    <source>
        <dbReference type="EMBL" id="KWR57232.1"/>
    </source>
</evidence>
<name>A0A108TCH1_BACSE</name>
<dbReference type="AlphaFoldDB" id="A0A108TCH1"/>